<feature type="compositionally biased region" description="Polar residues" evidence="1">
    <location>
        <begin position="1"/>
        <end position="11"/>
    </location>
</feature>
<organism evidence="2 3">
    <name type="scientific">Dictyocaulus viviparus</name>
    <name type="common">Bovine lungworm</name>
    <dbReference type="NCBI Taxonomy" id="29172"/>
    <lineage>
        <taxon>Eukaryota</taxon>
        <taxon>Metazoa</taxon>
        <taxon>Ecdysozoa</taxon>
        <taxon>Nematoda</taxon>
        <taxon>Chromadorea</taxon>
        <taxon>Rhabditida</taxon>
        <taxon>Rhabditina</taxon>
        <taxon>Rhabditomorpha</taxon>
        <taxon>Strongyloidea</taxon>
        <taxon>Metastrongylidae</taxon>
        <taxon>Dictyocaulus</taxon>
    </lineage>
</organism>
<feature type="region of interest" description="Disordered" evidence="1">
    <location>
        <begin position="1"/>
        <end position="86"/>
    </location>
</feature>
<name>A0A0D8XQ81_DICVI</name>
<dbReference type="Proteomes" id="UP000053766">
    <property type="component" value="Unassembled WGS sequence"/>
</dbReference>
<reference evidence="3" key="2">
    <citation type="journal article" date="2016" name="Sci. Rep.">
        <title>Dictyocaulus viviparus genome, variome and transcriptome elucidate lungworm biology and support future intervention.</title>
        <authorList>
            <person name="McNulty S.N."/>
            <person name="Strube C."/>
            <person name="Rosa B.A."/>
            <person name="Martin J.C."/>
            <person name="Tyagi R."/>
            <person name="Choi Y.J."/>
            <person name="Wang Q."/>
            <person name="Hallsworth Pepin K."/>
            <person name="Zhang X."/>
            <person name="Ozersky P."/>
            <person name="Wilson R.K."/>
            <person name="Sternberg P.W."/>
            <person name="Gasser R.B."/>
            <person name="Mitreva M."/>
        </authorList>
    </citation>
    <scope>NUCLEOTIDE SEQUENCE [LARGE SCALE GENOMIC DNA]</scope>
    <source>
        <strain evidence="3">HannoverDv2000</strain>
    </source>
</reference>
<protein>
    <submittedName>
        <fullName evidence="2">Uncharacterized protein</fullName>
    </submittedName>
</protein>
<reference evidence="2 3" key="1">
    <citation type="submission" date="2013-11" db="EMBL/GenBank/DDBJ databases">
        <title>Draft genome of the bovine lungworm Dictyocaulus viviparus.</title>
        <authorList>
            <person name="Mitreva M."/>
        </authorList>
    </citation>
    <scope>NUCLEOTIDE SEQUENCE [LARGE SCALE GENOMIC DNA]</scope>
    <source>
        <strain evidence="2 3">HannoverDv2000</strain>
    </source>
</reference>
<evidence type="ECO:0000313" key="3">
    <source>
        <dbReference type="Proteomes" id="UP000053766"/>
    </source>
</evidence>
<gene>
    <name evidence="2" type="ORF">DICVIV_07124</name>
</gene>
<dbReference type="OrthoDB" id="5772177at2759"/>
<proteinExistence type="predicted"/>
<feature type="compositionally biased region" description="Polar residues" evidence="1">
    <location>
        <begin position="24"/>
        <end position="40"/>
    </location>
</feature>
<evidence type="ECO:0000256" key="1">
    <source>
        <dbReference type="SAM" id="MobiDB-lite"/>
    </source>
</evidence>
<feature type="compositionally biased region" description="Polar residues" evidence="1">
    <location>
        <begin position="55"/>
        <end position="82"/>
    </location>
</feature>
<keyword evidence="3" id="KW-1185">Reference proteome</keyword>
<evidence type="ECO:0000313" key="2">
    <source>
        <dbReference type="EMBL" id="KJH46798.1"/>
    </source>
</evidence>
<dbReference type="EMBL" id="KN716334">
    <property type="protein sequence ID" value="KJH46798.1"/>
    <property type="molecule type" value="Genomic_DNA"/>
</dbReference>
<dbReference type="AlphaFoldDB" id="A0A0D8XQ81"/>
<sequence>MANQGQRSQWSRGYHAGHHRMGTSREQQFSNPYQDCQNNPKEWFAPRHPYVPGAQRTQYQTSRGWQHSGSPHTTPRGQSGSFCNKDDHFQQKQQDVDIRNYVIPAMTGNPWKHLEEEWNTDNSSATSALT</sequence>
<accession>A0A0D8XQ81</accession>